<dbReference type="PANTHER" id="PTHR21240">
    <property type="entry name" value="2-AMINO-3-CARBOXYLMUCONATE-6-SEMIALDEHYDE DECARBOXYLASE"/>
    <property type="match status" value="1"/>
</dbReference>
<dbReference type="InterPro" id="IPR006680">
    <property type="entry name" value="Amidohydro-rel"/>
</dbReference>
<dbReference type="Pfam" id="PF04909">
    <property type="entry name" value="Amidohydro_2"/>
    <property type="match status" value="1"/>
</dbReference>
<dbReference type="PANTHER" id="PTHR21240:SF28">
    <property type="entry name" value="ISO-OROTATE DECARBOXYLASE (EUROFUNG)"/>
    <property type="match status" value="1"/>
</dbReference>
<keyword evidence="1" id="KW-0456">Lyase</keyword>
<organism evidence="3 4">
    <name type="scientific">Mycobacterium colombiense</name>
    <dbReference type="NCBI Taxonomy" id="339268"/>
    <lineage>
        <taxon>Bacteria</taxon>
        <taxon>Bacillati</taxon>
        <taxon>Actinomycetota</taxon>
        <taxon>Actinomycetes</taxon>
        <taxon>Mycobacteriales</taxon>
        <taxon>Mycobacteriaceae</taxon>
        <taxon>Mycobacterium</taxon>
        <taxon>Mycobacterium avium complex (MAC)</taxon>
    </lineage>
</organism>
<name>A0A853M0N6_9MYCO</name>
<proteinExistence type="predicted"/>
<dbReference type="InterPro" id="IPR032466">
    <property type="entry name" value="Metal_Hydrolase"/>
</dbReference>
<sequence>MASTAELPKISADAHVDEPHDLWYERLDPDLREYAPRRITASGDGGWSLVVNGNPIGWSELSADEAAAQEAERVAAAAIDVRLEMMRTDRINGEIVFPTIGLYAWDIANPMVGQAVCRVYNDWIRERIGGHSRIKLAMMIPTWDASMAIAEVERVAGDESVGGVLLPLVGKPEWNAREWEPLWTAIAGSGKPAVMHQGSGHDMIFYRGWGSGTANLLATQSMAPRAAALLSCSGILERHPDLHAVFVECNGGWIAWAMQTLDYYYEAHREIGWTKPILQHLPSHYIRHQIHSTFQDDPVAVANISETGAQCLLWGNDFPHPESTYPNSAKILDRMFEGVDLDSARAIVGGNAHRLFGFTDDVLESAP</sequence>
<dbReference type="AlphaFoldDB" id="A0A853M0N6"/>
<feature type="domain" description="Amidohydrolase-related" evidence="2">
    <location>
        <begin position="79"/>
        <end position="358"/>
    </location>
</feature>
<accession>A0A853M0N6</accession>
<evidence type="ECO:0000313" key="4">
    <source>
        <dbReference type="Proteomes" id="UP000093894"/>
    </source>
</evidence>
<protein>
    <recommendedName>
        <fullName evidence="2">Amidohydrolase-related domain-containing protein</fullName>
    </recommendedName>
</protein>
<dbReference type="GO" id="GO:0016831">
    <property type="term" value="F:carboxy-lyase activity"/>
    <property type="evidence" value="ECO:0007669"/>
    <property type="project" value="InterPro"/>
</dbReference>
<dbReference type="RefSeq" id="WP_065052211.1">
    <property type="nucleotide sequence ID" value="NZ_LZKW01000092.1"/>
</dbReference>
<gene>
    <name evidence="3" type="ORF">A5628_06915</name>
</gene>
<evidence type="ECO:0000256" key="1">
    <source>
        <dbReference type="ARBA" id="ARBA00023239"/>
    </source>
</evidence>
<dbReference type="InterPro" id="IPR032465">
    <property type="entry name" value="ACMSD"/>
</dbReference>
<dbReference type="SUPFAM" id="SSF51556">
    <property type="entry name" value="Metallo-dependent hydrolases"/>
    <property type="match status" value="1"/>
</dbReference>
<dbReference type="GO" id="GO:0019748">
    <property type="term" value="P:secondary metabolic process"/>
    <property type="evidence" value="ECO:0007669"/>
    <property type="project" value="TreeGrafter"/>
</dbReference>
<dbReference type="EMBL" id="LZLG01000066">
    <property type="protein sequence ID" value="OBJ60773.1"/>
    <property type="molecule type" value="Genomic_DNA"/>
</dbReference>
<evidence type="ECO:0000313" key="3">
    <source>
        <dbReference type="EMBL" id="OBJ60773.1"/>
    </source>
</evidence>
<dbReference type="Proteomes" id="UP000093894">
    <property type="component" value="Unassembled WGS sequence"/>
</dbReference>
<reference evidence="3 4" key="1">
    <citation type="submission" date="2016-06" db="EMBL/GenBank/DDBJ databases">
        <authorList>
            <person name="Sutton G."/>
            <person name="Brinkac L."/>
            <person name="Sanka R."/>
            <person name="Adams M."/>
            <person name="Lau E."/>
            <person name="Garcia-Basteiro A."/>
            <person name="Lopez-Varela E."/>
            <person name="Palencia S."/>
        </authorList>
    </citation>
    <scope>NUCLEOTIDE SEQUENCE [LARGE SCALE GENOMIC DNA]</scope>
    <source>
        <strain evidence="3 4">1164983.0</strain>
    </source>
</reference>
<evidence type="ECO:0000259" key="2">
    <source>
        <dbReference type="Pfam" id="PF04909"/>
    </source>
</evidence>
<dbReference type="GO" id="GO:0005737">
    <property type="term" value="C:cytoplasm"/>
    <property type="evidence" value="ECO:0007669"/>
    <property type="project" value="TreeGrafter"/>
</dbReference>
<dbReference type="Gene3D" id="3.20.20.140">
    <property type="entry name" value="Metal-dependent hydrolases"/>
    <property type="match status" value="1"/>
</dbReference>
<dbReference type="GO" id="GO:0016787">
    <property type="term" value="F:hydrolase activity"/>
    <property type="evidence" value="ECO:0007669"/>
    <property type="project" value="InterPro"/>
</dbReference>
<comment type="caution">
    <text evidence="3">The sequence shown here is derived from an EMBL/GenBank/DDBJ whole genome shotgun (WGS) entry which is preliminary data.</text>
</comment>